<evidence type="ECO:0000256" key="3">
    <source>
        <dbReference type="ARBA" id="ARBA00023163"/>
    </source>
</evidence>
<evidence type="ECO:0000259" key="4">
    <source>
        <dbReference type="PROSITE" id="PS01124"/>
    </source>
</evidence>
<evidence type="ECO:0000256" key="2">
    <source>
        <dbReference type="ARBA" id="ARBA00023125"/>
    </source>
</evidence>
<dbReference type="AlphaFoldDB" id="A0A642PN55"/>
<reference evidence="5" key="1">
    <citation type="journal article" date="2019" name="Nat. Med.">
        <title>A library of human gut bacterial isolates paired with longitudinal multiomics data enables mechanistic microbiome research.</title>
        <authorList>
            <person name="Poyet M."/>
            <person name="Groussin M."/>
            <person name="Gibbons S.M."/>
            <person name="Avila-Pacheco J."/>
            <person name="Jiang X."/>
            <person name="Kearney S.M."/>
            <person name="Perrotta A.R."/>
            <person name="Berdy B."/>
            <person name="Zhao S."/>
            <person name="Lieberman T.D."/>
            <person name="Swanson P.K."/>
            <person name="Smith M."/>
            <person name="Roesemann S."/>
            <person name="Alexander J.E."/>
            <person name="Rich S.A."/>
            <person name="Livny J."/>
            <person name="Vlamakis H."/>
            <person name="Clish C."/>
            <person name="Bullock K."/>
            <person name="Deik A."/>
            <person name="Scott J."/>
            <person name="Pierce K.A."/>
            <person name="Xavier R.J."/>
            <person name="Alm E.J."/>
        </authorList>
    </citation>
    <scope>NUCLEOTIDE SEQUENCE [LARGE SCALE GENOMIC DNA]</scope>
    <source>
        <strain evidence="5">BIOML-A8</strain>
    </source>
</reference>
<dbReference type="SMART" id="SM00342">
    <property type="entry name" value="HTH_ARAC"/>
    <property type="match status" value="1"/>
</dbReference>
<dbReference type="EMBL" id="VVZE01000041">
    <property type="protein sequence ID" value="KAA5379424.1"/>
    <property type="molecule type" value="Genomic_DNA"/>
</dbReference>
<dbReference type="PROSITE" id="PS01124">
    <property type="entry name" value="HTH_ARAC_FAMILY_2"/>
    <property type="match status" value="1"/>
</dbReference>
<keyword evidence="2" id="KW-0238">DNA-binding</keyword>
<dbReference type="GO" id="GO:0043565">
    <property type="term" value="F:sequence-specific DNA binding"/>
    <property type="evidence" value="ECO:0007669"/>
    <property type="project" value="InterPro"/>
</dbReference>
<dbReference type="InterPro" id="IPR020449">
    <property type="entry name" value="Tscrpt_reg_AraC-type_HTH"/>
</dbReference>
<evidence type="ECO:0000256" key="1">
    <source>
        <dbReference type="ARBA" id="ARBA00023015"/>
    </source>
</evidence>
<dbReference type="SUPFAM" id="SSF46689">
    <property type="entry name" value="Homeodomain-like"/>
    <property type="match status" value="1"/>
</dbReference>
<name>A0A642PN55_9BACT</name>
<dbReference type="Gene3D" id="1.10.10.60">
    <property type="entry name" value="Homeodomain-like"/>
    <property type="match status" value="1"/>
</dbReference>
<organism evidence="5">
    <name type="scientific">Phocaeicola dorei</name>
    <dbReference type="NCBI Taxonomy" id="357276"/>
    <lineage>
        <taxon>Bacteria</taxon>
        <taxon>Pseudomonadati</taxon>
        <taxon>Bacteroidota</taxon>
        <taxon>Bacteroidia</taxon>
        <taxon>Bacteroidales</taxon>
        <taxon>Bacteroidaceae</taxon>
        <taxon>Phocaeicola</taxon>
    </lineage>
</organism>
<dbReference type="PANTHER" id="PTHR43280">
    <property type="entry name" value="ARAC-FAMILY TRANSCRIPTIONAL REGULATOR"/>
    <property type="match status" value="1"/>
</dbReference>
<dbReference type="PANTHER" id="PTHR43280:SF34">
    <property type="entry name" value="ARAC-FAMILY TRANSCRIPTIONAL REGULATOR"/>
    <property type="match status" value="1"/>
</dbReference>
<keyword evidence="3" id="KW-0804">Transcription</keyword>
<gene>
    <name evidence="5" type="ORF">F2Y44_21420</name>
</gene>
<dbReference type="Pfam" id="PF12833">
    <property type="entry name" value="HTH_18"/>
    <property type="match status" value="1"/>
</dbReference>
<dbReference type="GO" id="GO:0003700">
    <property type="term" value="F:DNA-binding transcription factor activity"/>
    <property type="evidence" value="ECO:0007669"/>
    <property type="project" value="InterPro"/>
</dbReference>
<sequence length="107" mass="12305">MLFEKLDDTVTRGKLYLNPDLSREDFVKLTGVNKTRVGKMVQQNTGLNTTGYINKKRLEFAAKLLKNKPDYTIPTIAEKCGLPNVPTFNRLFRSKFGMTPSEYRKIM</sequence>
<accession>A0A642PN55</accession>
<feature type="domain" description="HTH araC/xylS-type" evidence="4">
    <location>
        <begin position="1"/>
        <end position="106"/>
    </location>
</feature>
<keyword evidence="1" id="KW-0805">Transcription regulation</keyword>
<dbReference type="InterPro" id="IPR009057">
    <property type="entry name" value="Homeodomain-like_sf"/>
</dbReference>
<protein>
    <submittedName>
        <fullName evidence="5">Helix-turn-helix transcriptional regulator</fullName>
    </submittedName>
</protein>
<dbReference type="PROSITE" id="PS00041">
    <property type="entry name" value="HTH_ARAC_FAMILY_1"/>
    <property type="match status" value="1"/>
</dbReference>
<dbReference type="PRINTS" id="PR00032">
    <property type="entry name" value="HTHARAC"/>
</dbReference>
<evidence type="ECO:0000313" key="5">
    <source>
        <dbReference type="EMBL" id="KAA5379424.1"/>
    </source>
</evidence>
<dbReference type="InterPro" id="IPR018062">
    <property type="entry name" value="HTH_AraC-typ_CS"/>
</dbReference>
<dbReference type="RefSeq" id="WP_149943079.1">
    <property type="nucleotide sequence ID" value="NZ_VVZE01000041.1"/>
</dbReference>
<comment type="caution">
    <text evidence="5">The sequence shown here is derived from an EMBL/GenBank/DDBJ whole genome shotgun (WGS) entry which is preliminary data.</text>
</comment>
<dbReference type="InterPro" id="IPR018060">
    <property type="entry name" value="HTH_AraC"/>
</dbReference>
<proteinExistence type="predicted"/>